<proteinExistence type="predicted"/>
<organism evidence="1 2">
    <name type="scientific">Listeria grandensis</name>
    <dbReference type="NCBI Taxonomy" id="1494963"/>
    <lineage>
        <taxon>Bacteria</taxon>
        <taxon>Bacillati</taxon>
        <taxon>Bacillota</taxon>
        <taxon>Bacilli</taxon>
        <taxon>Bacillales</taxon>
        <taxon>Listeriaceae</taxon>
        <taxon>Listeria</taxon>
    </lineage>
</organism>
<comment type="caution">
    <text evidence="1">The sequence shown here is derived from an EMBL/GenBank/DDBJ whole genome shotgun (WGS) entry which is preliminary data.</text>
</comment>
<gene>
    <name evidence="1" type="ORF">HCA69_05655</name>
</gene>
<sequence>MILETNSDNQMVEMEHLDAVLFLSLAELVEIEMHDQYIRILKVTEKGHMVLREYRCYLANEKYSSPVMILDEQNFPLDIFLTAYEVIAHYQLPMHRFVECVKSHRRDYSGRKFISLFGL</sequence>
<name>A0A7X1CPC0_9LIST</name>
<accession>A0A7X1CPC0</accession>
<dbReference type="EMBL" id="JAARWN010000003">
    <property type="protein sequence ID" value="MBC1935844.1"/>
    <property type="molecule type" value="Genomic_DNA"/>
</dbReference>
<evidence type="ECO:0000313" key="2">
    <source>
        <dbReference type="Proteomes" id="UP000535908"/>
    </source>
</evidence>
<dbReference type="RefSeq" id="WP_185525725.1">
    <property type="nucleotide sequence ID" value="NZ_JAARWN010000003.1"/>
</dbReference>
<protein>
    <submittedName>
        <fullName evidence="1">Uncharacterized protein</fullName>
    </submittedName>
</protein>
<dbReference type="AlphaFoldDB" id="A0A7X1CPC0"/>
<dbReference type="Proteomes" id="UP000535908">
    <property type="component" value="Unassembled WGS sequence"/>
</dbReference>
<evidence type="ECO:0000313" key="1">
    <source>
        <dbReference type="EMBL" id="MBC1935844.1"/>
    </source>
</evidence>
<reference evidence="1 2" key="1">
    <citation type="submission" date="2020-03" db="EMBL/GenBank/DDBJ databases">
        <title>Soil Listeria distribution.</title>
        <authorList>
            <person name="Liao J."/>
            <person name="Wiedmann M."/>
        </authorList>
    </citation>
    <scope>NUCLEOTIDE SEQUENCE [LARGE SCALE GENOMIC DNA]</scope>
    <source>
        <strain evidence="1 2">FSL L7-0741</strain>
    </source>
</reference>